<reference evidence="1" key="1">
    <citation type="submission" date="2021-02" db="EMBL/GenBank/DDBJ databases">
        <authorList>
            <person name="Nowell W R."/>
        </authorList>
    </citation>
    <scope>NUCLEOTIDE SEQUENCE</scope>
</reference>
<dbReference type="Proteomes" id="UP000676336">
    <property type="component" value="Unassembled WGS sequence"/>
</dbReference>
<organism evidence="1 2">
    <name type="scientific">Rotaria magnacalcarata</name>
    <dbReference type="NCBI Taxonomy" id="392030"/>
    <lineage>
        <taxon>Eukaryota</taxon>
        <taxon>Metazoa</taxon>
        <taxon>Spiralia</taxon>
        <taxon>Gnathifera</taxon>
        <taxon>Rotifera</taxon>
        <taxon>Eurotatoria</taxon>
        <taxon>Bdelloidea</taxon>
        <taxon>Philodinida</taxon>
        <taxon>Philodinidae</taxon>
        <taxon>Rotaria</taxon>
    </lineage>
</organism>
<accession>A0A8S3DZ78</accession>
<evidence type="ECO:0000313" key="1">
    <source>
        <dbReference type="EMBL" id="CAF5051144.1"/>
    </source>
</evidence>
<protein>
    <submittedName>
        <fullName evidence="1">Uncharacterized protein</fullName>
    </submittedName>
</protein>
<sequence>FYVSTIGTLNPLPLWMLHGKLNQRATNACSVFKATLHVSVPNAQHSDDMLFAQSNDQKLTHPLDSNYTYVVLR</sequence>
<name>A0A8S3DZ78_9BILA</name>
<gene>
    <name evidence="1" type="ORF">SMN809_LOCUS59207</name>
</gene>
<evidence type="ECO:0000313" key="2">
    <source>
        <dbReference type="Proteomes" id="UP000676336"/>
    </source>
</evidence>
<proteinExistence type="predicted"/>
<feature type="non-terminal residue" evidence="1">
    <location>
        <position position="1"/>
    </location>
</feature>
<dbReference type="EMBL" id="CAJOBI010225118">
    <property type="protein sequence ID" value="CAF5051144.1"/>
    <property type="molecule type" value="Genomic_DNA"/>
</dbReference>
<dbReference type="AlphaFoldDB" id="A0A8S3DZ78"/>
<comment type="caution">
    <text evidence="1">The sequence shown here is derived from an EMBL/GenBank/DDBJ whole genome shotgun (WGS) entry which is preliminary data.</text>
</comment>